<gene>
    <name evidence="1" type="ORF">LXM26_26535</name>
</gene>
<sequence length="105" mass="11569">MVGRVTVKFNGNANFDTLPIGGKPGGFFNLTLNHATGRRQYAALAATSILCIRAASALFFSGQSILAPREGHLLFIRVERLFERSAPLSFFPWLFLPHSILNDYG</sequence>
<keyword evidence="2" id="KW-1185">Reference proteome</keyword>
<protein>
    <submittedName>
        <fullName evidence="1">Uncharacterized protein</fullName>
    </submittedName>
</protein>
<dbReference type="RefSeq" id="WP_234658077.1">
    <property type="nucleotide sequence ID" value="NZ_JAJTTC010000010.1"/>
</dbReference>
<evidence type="ECO:0000313" key="2">
    <source>
        <dbReference type="Proteomes" id="UP001139000"/>
    </source>
</evidence>
<dbReference type="Proteomes" id="UP001139000">
    <property type="component" value="Unassembled WGS sequence"/>
</dbReference>
<proteinExistence type="predicted"/>
<comment type="caution">
    <text evidence="1">The sequence shown here is derived from an EMBL/GenBank/DDBJ whole genome shotgun (WGS) entry which is preliminary data.</text>
</comment>
<reference evidence="1" key="1">
    <citation type="submission" date="2021-12" db="EMBL/GenBank/DDBJ databases">
        <title>Novel species in genus Dyadobacter.</title>
        <authorList>
            <person name="Ma C."/>
        </authorList>
    </citation>
    <scope>NUCLEOTIDE SEQUENCE</scope>
    <source>
        <strain evidence="1">LJ419</strain>
    </source>
</reference>
<dbReference type="EMBL" id="JAJTTC010000010">
    <property type="protein sequence ID" value="MCF0065099.1"/>
    <property type="molecule type" value="Genomic_DNA"/>
</dbReference>
<evidence type="ECO:0000313" key="1">
    <source>
        <dbReference type="EMBL" id="MCF0065099.1"/>
    </source>
</evidence>
<dbReference type="AlphaFoldDB" id="A0A9X1PS47"/>
<name>A0A9X1PS47_9BACT</name>
<organism evidence="1 2">
    <name type="scientific">Dyadobacter chenwenxiniae</name>
    <dbReference type="NCBI Taxonomy" id="2906456"/>
    <lineage>
        <taxon>Bacteria</taxon>
        <taxon>Pseudomonadati</taxon>
        <taxon>Bacteroidota</taxon>
        <taxon>Cytophagia</taxon>
        <taxon>Cytophagales</taxon>
        <taxon>Spirosomataceae</taxon>
        <taxon>Dyadobacter</taxon>
    </lineage>
</organism>
<accession>A0A9X1PS47</accession>